<dbReference type="Gene3D" id="3.40.50.1820">
    <property type="entry name" value="alpha/beta hydrolase"/>
    <property type="match status" value="1"/>
</dbReference>
<evidence type="ECO:0000256" key="3">
    <source>
        <dbReference type="SAM" id="SignalP"/>
    </source>
</evidence>
<evidence type="ECO:0000256" key="1">
    <source>
        <dbReference type="ARBA" id="ARBA00022801"/>
    </source>
</evidence>
<dbReference type="Pfam" id="PF10605">
    <property type="entry name" value="3HBOH"/>
    <property type="match status" value="1"/>
</dbReference>
<evidence type="ECO:0000313" key="4">
    <source>
        <dbReference type="EMBL" id="TPG59678.1"/>
    </source>
</evidence>
<accession>A0A502GDT5</accession>
<feature type="region of interest" description="Disordered" evidence="2">
    <location>
        <begin position="637"/>
        <end position="663"/>
    </location>
</feature>
<proteinExistence type="predicted"/>
<dbReference type="InterPro" id="IPR029058">
    <property type="entry name" value="AB_hydrolase_fold"/>
</dbReference>
<feature type="signal peptide" evidence="3">
    <location>
        <begin position="1"/>
        <end position="18"/>
    </location>
</feature>
<dbReference type="SUPFAM" id="SSF53474">
    <property type="entry name" value="alpha/beta-Hydrolases"/>
    <property type="match status" value="1"/>
</dbReference>
<dbReference type="AlphaFoldDB" id="A0A502GDT5"/>
<keyword evidence="3" id="KW-0732">Signal</keyword>
<dbReference type="Proteomes" id="UP000317078">
    <property type="component" value="Unassembled WGS sequence"/>
</dbReference>
<name>A0A502GDT5_9PROT</name>
<evidence type="ECO:0000313" key="5">
    <source>
        <dbReference type="Proteomes" id="UP000317078"/>
    </source>
</evidence>
<dbReference type="GO" id="GO:0019605">
    <property type="term" value="P:butyrate metabolic process"/>
    <property type="evidence" value="ECO:0007669"/>
    <property type="project" value="InterPro"/>
</dbReference>
<comment type="caution">
    <text evidence="4">The sequence shown here is derived from an EMBL/GenBank/DDBJ whole genome shotgun (WGS) entry which is preliminary data.</text>
</comment>
<protein>
    <submittedName>
        <fullName evidence="4">D-(-)-3-hydroxybutyrate oligomer hydrolase</fullName>
    </submittedName>
</protein>
<reference evidence="4 5" key="1">
    <citation type="journal article" date="2019" name="Environ. Microbiol.">
        <title>Species interactions and distinct microbial communities in high Arctic permafrost affected cryosols are associated with the CH4 and CO2 gas fluxes.</title>
        <authorList>
            <person name="Altshuler I."/>
            <person name="Hamel J."/>
            <person name="Turney S."/>
            <person name="Magnuson E."/>
            <person name="Levesque R."/>
            <person name="Greer C."/>
            <person name="Whyte L.G."/>
        </authorList>
    </citation>
    <scope>NUCLEOTIDE SEQUENCE [LARGE SCALE GENOMIC DNA]</scope>
    <source>
        <strain evidence="4 5">S9.3B</strain>
    </source>
</reference>
<dbReference type="GO" id="GO:0005615">
    <property type="term" value="C:extracellular space"/>
    <property type="evidence" value="ECO:0007669"/>
    <property type="project" value="InterPro"/>
</dbReference>
<organism evidence="4 5">
    <name type="scientific">Muricoccus nepalensis</name>
    <dbReference type="NCBI Taxonomy" id="1854500"/>
    <lineage>
        <taxon>Bacteria</taxon>
        <taxon>Pseudomonadati</taxon>
        <taxon>Pseudomonadota</taxon>
        <taxon>Alphaproteobacteria</taxon>
        <taxon>Acetobacterales</taxon>
        <taxon>Roseomonadaceae</taxon>
        <taxon>Muricoccus</taxon>
    </lineage>
</organism>
<keyword evidence="1 4" id="KW-0378">Hydrolase</keyword>
<dbReference type="GO" id="GO:0047989">
    <property type="term" value="F:hydroxybutyrate-dimer hydrolase activity"/>
    <property type="evidence" value="ECO:0007669"/>
    <property type="project" value="InterPro"/>
</dbReference>
<gene>
    <name evidence="4" type="ORF">EAH89_05435</name>
</gene>
<feature type="chain" id="PRO_5021375275" evidence="3">
    <location>
        <begin position="19"/>
        <end position="679"/>
    </location>
</feature>
<dbReference type="RefSeq" id="WP_140881775.1">
    <property type="nucleotide sequence ID" value="NZ_RCZP01000003.1"/>
</dbReference>
<dbReference type="EMBL" id="RCZP01000003">
    <property type="protein sequence ID" value="TPG59678.1"/>
    <property type="molecule type" value="Genomic_DNA"/>
</dbReference>
<keyword evidence="5" id="KW-1185">Reference proteome</keyword>
<dbReference type="OrthoDB" id="4294477at2"/>
<dbReference type="InterPro" id="IPR016582">
    <property type="entry name" value="OHBut_olig_hydro_put"/>
</dbReference>
<evidence type="ECO:0000256" key="2">
    <source>
        <dbReference type="SAM" id="MobiDB-lite"/>
    </source>
</evidence>
<sequence>MAAVRLLGALLLAGGAVAPPVPAAAEVAPRPAWLRVESHRTLDGLSDDLVTAGRGVGGLLSGPAPGYADPRAPTAEELRRASMFRRGDAGFGFGRLFGPNVETATGRLLEDDGRIAGEEYLAFTDDPAGRGSRHVAVLLQVPRDRSGERNCILAVPVNGSSALFRDIVDFGFWGLRRGCAVVYTDKGAGNGVHDLGTDTVHRIDGTRAPAAEAGEHAHFAADLAPEARRRLLAEAPHRIAFKHAHSRRNAEAGWGEDVLRTIRYAFWQLNERAGSERFTRANTLVIVAGNSNGGGAALYAGEADDAGLVDAVLAGEPQVQVRPEARAVVAYRGRERRDPGRTLLDYFTFGNLYLPCAAPALPEDAPGRAGIARAAERCASLREKGLLAADDLPAQAREALERVHAYGYDREVEILHAHNYSVVPDATAAKYVSAHGRFGVEDRVCGLSFAAVDAEGRPVAAPPEVLAQSFATAPGGAPFGPVDIVNDRDPTGPRRNALSVSPSTGRQDYNLDGALCLREMAVGGSPEARRVQAGIAEFLANGNLRGRPVIIVHGRLDDRVPAAFSSRPYLALNSLAEGDRGNLRYWEVENAEHFGLSGPGFDTRFVPLNLYLLRGLDALWAHLTAGAPIPPSQVVRTTPRGGRAGSAPPLVAAAVPPPAAEPAAGDRIEVRAGRAAIPD</sequence>